<gene>
    <name evidence="12" type="primary">inx</name>
    <name evidence="13" type="ORF">PENTCL1PPCAC_23239</name>
</gene>
<comment type="similarity">
    <text evidence="12">Belongs to the pannexin family.</text>
</comment>
<dbReference type="PRINTS" id="PR01262">
    <property type="entry name" value="INNEXIN"/>
</dbReference>
<evidence type="ECO:0000256" key="5">
    <source>
        <dbReference type="ARBA" id="ARBA00022692"/>
    </source>
</evidence>
<dbReference type="PANTHER" id="PTHR11893:SF32">
    <property type="entry name" value="INNEXIN"/>
    <property type="match status" value="1"/>
</dbReference>
<evidence type="ECO:0000256" key="10">
    <source>
        <dbReference type="ARBA" id="ARBA00023136"/>
    </source>
</evidence>
<dbReference type="PROSITE" id="PS51013">
    <property type="entry name" value="PANNEXIN"/>
    <property type="match status" value="1"/>
</dbReference>
<dbReference type="AlphaFoldDB" id="A0AAV5U472"/>
<keyword evidence="10 12" id="KW-0472">Membrane</keyword>
<dbReference type="GO" id="GO:0005921">
    <property type="term" value="C:gap junction"/>
    <property type="evidence" value="ECO:0007669"/>
    <property type="project" value="UniProtKB-SubCell"/>
</dbReference>
<evidence type="ECO:0000256" key="3">
    <source>
        <dbReference type="ARBA" id="ARBA00022448"/>
    </source>
</evidence>
<evidence type="ECO:0000256" key="2">
    <source>
        <dbReference type="ARBA" id="ARBA00004651"/>
    </source>
</evidence>
<evidence type="ECO:0000256" key="9">
    <source>
        <dbReference type="ARBA" id="ARBA00023065"/>
    </source>
</evidence>
<keyword evidence="4" id="KW-1003">Cell membrane</keyword>
<dbReference type="PANTHER" id="PTHR11893">
    <property type="entry name" value="INNEXIN"/>
    <property type="match status" value="1"/>
</dbReference>
<evidence type="ECO:0000256" key="4">
    <source>
        <dbReference type="ARBA" id="ARBA00022475"/>
    </source>
</evidence>
<evidence type="ECO:0000313" key="13">
    <source>
        <dbReference type="EMBL" id="GMT01065.1"/>
    </source>
</evidence>
<dbReference type="InterPro" id="IPR000990">
    <property type="entry name" value="Innexin"/>
</dbReference>
<evidence type="ECO:0000256" key="11">
    <source>
        <dbReference type="ARBA" id="ARBA00023303"/>
    </source>
</evidence>
<feature type="transmembrane region" description="Helical" evidence="12">
    <location>
        <begin position="112"/>
        <end position="134"/>
    </location>
</feature>
<keyword evidence="5 12" id="KW-0812">Transmembrane</keyword>
<proteinExistence type="inferred from homology"/>
<feature type="non-terminal residue" evidence="13">
    <location>
        <position position="1"/>
    </location>
</feature>
<dbReference type="GO" id="GO:0034220">
    <property type="term" value="P:monoatomic ion transmembrane transport"/>
    <property type="evidence" value="ECO:0007669"/>
    <property type="project" value="UniProtKB-KW"/>
</dbReference>
<keyword evidence="3 12" id="KW-0813">Transport</keyword>
<sequence>DKTRRGDRGERKKTMDLIIKIASAVTERRNEEDKVDRLNFQYTSYAYVFAAALIMGKQFMGMPLVCWTPAEFKAGWIQYTHDYCLVENTYWVPMEDPSLPAPAAREKMELPYYQWVQFVLVLLAFCFMIPHFIWRSLNWTSGVQVRSIVETCMKTMGKPAERETTNKKIAGHIYHSFEAMKSIEHRHKFSCVQRMAHGQTITLYYIAMKVLYIMNLIFQITIIHVFLGHNPLAVFSEGVNSDWKKSGLFPRSTMCDFEVRTKGNINRYSVQCVLSLNMFNEKIFAVLFIWLCLLLCITIANSLHWIMAIYSVSNRRNLAVRMLKSQGIDQNTLHLDRSSEFDDSLKKGEQKALIEHESNAFEQFVELTPDQATVIRLIAANAGEIVASGVVKELYNVFNQRELDN</sequence>
<accession>A0AAV5U472</accession>
<evidence type="ECO:0000256" key="7">
    <source>
        <dbReference type="ARBA" id="ARBA00022949"/>
    </source>
</evidence>
<keyword evidence="6" id="KW-0303">Gap junction</keyword>
<dbReference type="EMBL" id="BTSX01000005">
    <property type="protein sequence ID" value="GMT01065.1"/>
    <property type="molecule type" value="Genomic_DNA"/>
</dbReference>
<evidence type="ECO:0000256" key="1">
    <source>
        <dbReference type="ARBA" id="ARBA00004610"/>
    </source>
</evidence>
<dbReference type="Proteomes" id="UP001432027">
    <property type="component" value="Unassembled WGS sequence"/>
</dbReference>
<evidence type="ECO:0000256" key="6">
    <source>
        <dbReference type="ARBA" id="ARBA00022868"/>
    </source>
</evidence>
<reference evidence="13" key="1">
    <citation type="submission" date="2023-10" db="EMBL/GenBank/DDBJ databases">
        <title>Genome assembly of Pristionchus species.</title>
        <authorList>
            <person name="Yoshida K."/>
            <person name="Sommer R.J."/>
        </authorList>
    </citation>
    <scope>NUCLEOTIDE SEQUENCE</scope>
    <source>
        <strain evidence="13">RS0144</strain>
    </source>
</reference>
<comment type="function">
    <text evidence="12">Structural component of the gap junctions.</text>
</comment>
<dbReference type="Pfam" id="PF00876">
    <property type="entry name" value="Innexin"/>
    <property type="match status" value="1"/>
</dbReference>
<dbReference type="GO" id="GO:0005243">
    <property type="term" value="F:gap junction channel activity"/>
    <property type="evidence" value="ECO:0007669"/>
    <property type="project" value="TreeGrafter"/>
</dbReference>
<protein>
    <recommendedName>
        <fullName evidence="12">Innexin</fullName>
    </recommendedName>
</protein>
<keyword evidence="9 12" id="KW-0406">Ion transport</keyword>
<evidence type="ECO:0000256" key="12">
    <source>
        <dbReference type="RuleBase" id="RU010713"/>
    </source>
</evidence>
<feature type="transmembrane region" description="Helical" evidence="12">
    <location>
        <begin position="38"/>
        <end position="55"/>
    </location>
</feature>
<comment type="subcellular location">
    <subcellularLocation>
        <location evidence="1">Cell junction</location>
        <location evidence="1">Gap junction</location>
    </subcellularLocation>
    <subcellularLocation>
        <location evidence="2 12">Cell membrane</location>
        <topology evidence="2 12">Multi-pass membrane protein</topology>
    </subcellularLocation>
</comment>
<comment type="caution">
    <text evidence="13">The sequence shown here is derived from an EMBL/GenBank/DDBJ whole genome shotgun (WGS) entry which is preliminary data.</text>
</comment>
<keyword evidence="8 12" id="KW-1133">Transmembrane helix</keyword>
<evidence type="ECO:0000313" key="14">
    <source>
        <dbReference type="Proteomes" id="UP001432027"/>
    </source>
</evidence>
<feature type="transmembrane region" description="Helical" evidence="12">
    <location>
        <begin position="283"/>
        <end position="312"/>
    </location>
</feature>
<organism evidence="13 14">
    <name type="scientific">Pristionchus entomophagus</name>
    <dbReference type="NCBI Taxonomy" id="358040"/>
    <lineage>
        <taxon>Eukaryota</taxon>
        <taxon>Metazoa</taxon>
        <taxon>Ecdysozoa</taxon>
        <taxon>Nematoda</taxon>
        <taxon>Chromadorea</taxon>
        <taxon>Rhabditida</taxon>
        <taxon>Rhabditina</taxon>
        <taxon>Diplogasteromorpha</taxon>
        <taxon>Diplogasteroidea</taxon>
        <taxon>Neodiplogasteridae</taxon>
        <taxon>Pristionchus</taxon>
    </lineage>
</organism>
<keyword evidence="7" id="KW-0965">Cell junction</keyword>
<name>A0AAV5U472_9BILA</name>
<keyword evidence="14" id="KW-1185">Reference proteome</keyword>
<feature type="transmembrane region" description="Helical" evidence="12">
    <location>
        <begin position="203"/>
        <end position="227"/>
    </location>
</feature>
<dbReference type="GO" id="GO:0005886">
    <property type="term" value="C:plasma membrane"/>
    <property type="evidence" value="ECO:0007669"/>
    <property type="project" value="UniProtKB-SubCell"/>
</dbReference>
<evidence type="ECO:0000256" key="8">
    <source>
        <dbReference type="ARBA" id="ARBA00022989"/>
    </source>
</evidence>
<keyword evidence="11 12" id="KW-0407">Ion channel</keyword>